<evidence type="ECO:0000256" key="1">
    <source>
        <dbReference type="SAM" id="MobiDB-lite"/>
    </source>
</evidence>
<reference evidence="2 3" key="1">
    <citation type="submission" date="2020-11" db="EMBL/GenBank/DDBJ databases">
        <title>Carbohydrate-dependent, anaerobic sulfur respiration: A novel catabolism in halophilic archaea.</title>
        <authorList>
            <person name="Sorokin D.Y."/>
            <person name="Messina E."/>
            <person name="Smedile F."/>
            <person name="La Cono V."/>
            <person name="Hallsworth J.E."/>
            <person name="Yakimov M.M."/>
        </authorList>
    </citation>
    <scope>NUCLEOTIDE SEQUENCE [LARGE SCALE GENOMIC DNA]</scope>
    <source>
        <strain evidence="2 3">HSR-Est</strain>
    </source>
</reference>
<keyword evidence="3" id="KW-1185">Reference proteome</keyword>
<dbReference type="AlphaFoldDB" id="A0A897NX28"/>
<gene>
    <name evidence="2" type="ORF">HSEST_1645</name>
</gene>
<evidence type="ECO:0000313" key="3">
    <source>
        <dbReference type="Proteomes" id="UP000663292"/>
    </source>
</evidence>
<feature type="compositionally biased region" description="Polar residues" evidence="1">
    <location>
        <begin position="1"/>
        <end position="10"/>
    </location>
</feature>
<dbReference type="GeneID" id="68858280"/>
<sequence>MSALSRSAEPSWQPIDNVADQISGPPTLSLPEDWTLSTTWQRAQEETDAGGLITSPSVSSRSATVTTGTE</sequence>
<evidence type="ECO:0000313" key="2">
    <source>
        <dbReference type="EMBL" id="QSG15169.1"/>
    </source>
</evidence>
<protein>
    <submittedName>
        <fullName evidence="2">SWIM zinc finger protein</fullName>
    </submittedName>
</protein>
<organism evidence="2 3">
    <name type="scientific">Halapricum desulfuricans</name>
    <dbReference type="NCBI Taxonomy" id="2841257"/>
    <lineage>
        <taxon>Archaea</taxon>
        <taxon>Methanobacteriati</taxon>
        <taxon>Methanobacteriota</taxon>
        <taxon>Stenosarchaea group</taxon>
        <taxon>Halobacteria</taxon>
        <taxon>Halobacteriales</taxon>
        <taxon>Haloarculaceae</taxon>
        <taxon>Halapricum</taxon>
    </lineage>
</organism>
<dbReference type="RefSeq" id="WP_229120429.1">
    <property type="nucleotide sequence ID" value="NZ_CP064791.1"/>
</dbReference>
<feature type="region of interest" description="Disordered" evidence="1">
    <location>
        <begin position="1"/>
        <end position="70"/>
    </location>
</feature>
<name>A0A897NX28_9EURY</name>
<feature type="compositionally biased region" description="Polar residues" evidence="1">
    <location>
        <begin position="54"/>
        <end position="70"/>
    </location>
</feature>
<accession>A0A897NX28</accession>
<dbReference type="Proteomes" id="UP000663292">
    <property type="component" value="Chromosome"/>
</dbReference>
<dbReference type="EMBL" id="CP064791">
    <property type="protein sequence ID" value="QSG15169.1"/>
    <property type="molecule type" value="Genomic_DNA"/>
</dbReference>
<proteinExistence type="predicted"/>